<organism evidence="15 16">
    <name type="scientific">Candidatus Endobugula sertula</name>
    <name type="common">Bugula neritina bacterial symbiont</name>
    <dbReference type="NCBI Taxonomy" id="62101"/>
    <lineage>
        <taxon>Bacteria</taxon>
        <taxon>Pseudomonadati</taxon>
        <taxon>Pseudomonadota</taxon>
        <taxon>Gammaproteobacteria</taxon>
        <taxon>Cellvibrionales</taxon>
        <taxon>Cellvibrionaceae</taxon>
        <taxon>Candidatus Endobugula</taxon>
    </lineage>
</organism>
<keyword evidence="11" id="KW-0963">Cytoplasm</keyword>
<dbReference type="GO" id="GO:0051083">
    <property type="term" value="P:'de novo' cotranslational protein folding"/>
    <property type="evidence" value="ECO:0007669"/>
    <property type="project" value="TreeGrafter"/>
</dbReference>
<keyword evidence="7 11" id="KW-0143">Chaperone</keyword>
<dbReference type="InterPro" id="IPR027304">
    <property type="entry name" value="Trigger_fact/SurA_dom_sf"/>
</dbReference>
<dbReference type="InterPro" id="IPR036611">
    <property type="entry name" value="Trigger_fac_ribosome-bd_sf"/>
</dbReference>
<dbReference type="AlphaFoldDB" id="A0A1D2QU59"/>
<protein>
    <recommendedName>
        <fullName evidence="4 11">Trigger factor</fullName>
        <shortName evidence="11">TF</shortName>
        <ecNumber evidence="3 11">5.2.1.8</ecNumber>
    </recommendedName>
    <alternativeName>
        <fullName evidence="10 11">PPIase</fullName>
    </alternativeName>
</protein>
<dbReference type="InterPro" id="IPR001179">
    <property type="entry name" value="PPIase_FKBP_dom"/>
</dbReference>
<evidence type="ECO:0000256" key="4">
    <source>
        <dbReference type="ARBA" id="ARBA00016902"/>
    </source>
</evidence>
<dbReference type="Proteomes" id="UP000242502">
    <property type="component" value="Unassembled WGS sequence"/>
</dbReference>
<keyword evidence="8 11" id="KW-0413">Isomerase</keyword>
<dbReference type="HAMAP" id="MF_00303">
    <property type="entry name" value="Trigger_factor_Tig"/>
    <property type="match status" value="1"/>
</dbReference>
<dbReference type="SUPFAM" id="SSF54534">
    <property type="entry name" value="FKBP-like"/>
    <property type="match status" value="1"/>
</dbReference>
<keyword evidence="6 11" id="KW-0697">Rotamase</keyword>
<evidence type="ECO:0000256" key="8">
    <source>
        <dbReference type="ARBA" id="ARBA00023235"/>
    </source>
</evidence>
<evidence type="ECO:0000256" key="10">
    <source>
        <dbReference type="ARBA" id="ARBA00029986"/>
    </source>
</evidence>
<evidence type="ECO:0000256" key="1">
    <source>
        <dbReference type="ARBA" id="ARBA00000971"/>
    </source>
</evidence>
<keyword evidence="5 11" id="KW-0132">Cell division</keyword>
<evidence type="ECO:0000256" key="6">
    <source>
        <dbReference type="ARBA" id="ARBA00023110"/>
    </source>
</evidence>
<name>A0A1D2QU59_9GAMM</name>
<accession>A0A1D2QU59</accession>
<dbReference type="Gene3D" id="3.10.50.40">
    <property type="match status" value="1"/>
</dbReference>
<evidence type="ECO:0000256" key="3">
    <source>
        <dbReference type="ARBA" id="ARBA00013194"/>
    </source>
</evidence>
<dbReference type="Pfam" id="PF05697">
    <property type="entry name" value="Trigger_N"/>
    <property type="match status" value="1"/>
</dbReference>
<dbReference type="GO" id="GO:0015031">
    <property type="term" value="P:protein transport"/>
    <property type="evidence" value="ECO:0007669"/>
    <property type="project" value="UniProtKB-UniRule"/>
</dbReference>
<comment type="function">
    <text evidence="11">Involved in protein export. Acts as a chaperone by maintaining the newly synthesized protein in an open conformation. Functions as a peptidyl-prolyl cis-trans isomerase.</text>
</comment>
<comment type="caution">
    <text evidence="15">The sequence shown here is derived from an EMBL/GenBank/DDBJ whole genome shotgun (WGS) entry which is preliminary data.</text>
</comment>
<dbReference type="FunFam" id="3.10.50.40:FF:000001">
    <property type="entry name" value="Trigger factor"/>
    <property type="match status" value="1"/>
</dbReference>
<dbReference type="Gene3D" id="3.30.70.1050">
    <property type="entry name" value="Trigger factor ribosome-binding domain"/>
    <property type="match status" value="1"/>
</dbReference>
<dbReference type="GO" id="GO:0044183">
    <property type="term" value="F:protein folding chaperone"/>
    <property type="evidence" value="ECO:0007669"/>
    <property type="project" value="TreeGrafter"/>
</dbReference>
<dbReference type="GO" id="GO:0043335">
    <property type="term" value="P:protein unfolding"/>
    <property type="evidence" value="ECO:0007669"/>
    <property type="project" value="TreeGrafter"/>
</dbReference>
<dbReference type="InterPro" id="IPR046357">
    <property type="entry name" value="PPIase_dom_sf"/>
</dbReference>
<evidence type="ECO:0000256" key="2">
    <source>
        <dbReference type="ARBA" id="ARBA00005464"/>
    </source>
</evidence>
<evidence type="ECO:0000256" key="13">
    <source>
        <dbReference type="RuleBase" id="RU003914"/>
    </source>
</evidence>
<evidence type="ECO:0000256" key="9">
    <source>
        <dbReference type="ARBA" id="ARBA00023306"/>
    </source>
</evidence>
<dbReference type="GO" id="GO:0005737">
    <property type="term" value="C:cytoplasm"/>
    <property type="evidence" value="ECO:0007669"/>
    <property type="project" value="UniProtKB-SubCell"/>
</dbReference>
<dbReference type="SUPFAM" id="SSF102735">
    <property type="entry name" value="Trigger factor ribosome-binding domain"/>
    <property type="match status" value="1"/>
</dbReference>
<comment type="similarity">
    <text evidence="2 11 13">Belongs to the FKBP-type PPIase family. Tig subfamily.</text>
</comment>
<dbReference type="Pfam" id="PF05698">
    <property type="entry name" value="Trigger_C"/>
    <property type="match status" value="1"/>
</dbReference>
<keyword evidence="9 11" id="KW-0131">Cell cycle</keyword>
<comment type="domain">
    <text evidence="11">Consists of 3 domains; the N-terminus binds the ribosome, the middle domain has PPIase activity, while the C-terminus has intrinsic chaperone activity on its own.</text>
</comment>
<dbReference type="PROSITE" id="PS50059">
    <property type="entry name" value="FKBP_PPIASE"/>
    <property type="match status" value="1"/>
</dbReference>
<dbReference type="PANTHER" id="PTHR30560:SF3">
    <property type="entry name" value="TRIGGER FACTOR-LIKE PROTEIN TIG, CHLOROPLASTIC"/>
    <property type="match status" value="1"/>
</dbReference>
<dbReference type="GO" id="GO:0003755">
    <property type="term" value="F:peptidyl-prolyl cis-trans isomerase activity"/>
    <property type="evidence" value="ECO:0007669"/>
    <property type="project" value="UniProtKB-UniRule"/>
</dbReference>
<evidence type="ECO:0000313" key="15">
    <source>
        <dbReference type="EMBL" id="ODS25106.1"/>
    </source>
</evidence>
<dbReference type="PIRSF" id="PIRSF003095">
    <property type="entry name" value="Trigger_factor"/>
    <property type="match status" value="1"/>
</dbReference>
<dbReference type="InterPro" id="IPR005215">
    <property type="entry name" value="Trig_fac"/>
</dbReference>
<feature type="domain" description="PPIase FKBP-type" evidence="14">
    <location>
        <begin position="161"/>
        <end position="246"/>
    </location>
</feature>
<evidence type="ECO:0000313" key="16">
    <source>
        <dbReference type="Proteomes" id="UP000242502"/>
    </source>
</evidence>
<comment type="subcellular location">
    <subcellularLocation>
        <location evidence="11">Cytoplasm</location>
    </subcellularLocation>
    <text evidence="11">About half TF is bound to the ribosome near the polypeptide exit tunnel while the other half is free in the cytoplasm.</text>
</comment>
<dbReference type="InterPro" id="IPR008880">
    <property type="entry name" value="Trigger_fac_C"/>
</dbReference>
<sequence length="435" mass="48846">MQVSIETTSGLERRLTVGVPAEHVDNRANERLKEAAKTIRINGFRKGKAPLKVIKRHYGEGVRQEILSDVINHSLQEAFVREDVQPAGQPHIEIKQFASGKDLEFTATFEVYPDVTLGEFDGYQIEKLSAEINSENIDNMINSLREQQASYHVVERVAKEGDKANINFLGTKDGEEFEGGKADGHDLELGSNSMIPGFEDGIVGMSAGESKVLSLTFPEDYHVKDLKGAAVEFQVTVNRVEEKVLPEVDAEFMKKFGEEHGDMDKFRADIEKNMNRELANAIKNKTKISVMDQLLENHTIELPNALMTSEIKALREQMIQQFGGMQQNKEMDLKSLLPDEMFHEKAERRVSLGLLIGEVIKVNDLKADSDKVRSTIEELAASYEQPHEVVNYYYNNPQLLSGIEASVLEDMVVELILEKATVTETVVSYEEAVKT</sequence>
<evidence type="ECO:0000256" key="7">
    <source>
        <dbReference type="ARBA" id="ARBA00023186"/>
    </source>
</evidence>
<evidence type="ECO:0000259" key="14">
    <source>
        <dbReference type="PROSITE" id="PS50059"/>
    </source>
</evidence>
<dbReference type="NCBIfam" id="TIGR00115">
    <property type="entry name" value="tig"/>
    <property type="match status" value="1"/>
</dbReference>
<dbReference type="InterPro" id="IPR008881">
    <property type="entry name" value="Trigger_fac_ribosome-bd_bac"/>
</dbReference>
<dbReference type="STRING" id="62101.AB835_00095"/>
<dbReference type="EMBL" id="MDLC01000001">
    <property type="protein sequence ID" value="ODS25106.1"/>
    <property type="molecule type" value="Genomic_DNA"/>
</dbReference>
<dbReference type="Gene3D" id="1.10.3120.10">
    <property type="entry name" value="Trigger factor, C-terminal domain"/>
    <property type="match status" value="1"/>
</dbReference>
<dbReference type="GO" id="GO:0051301">
    <property type="term" value="P:cell division"/>
    <property type="evidence" value="ECO:0007669"/>
    <property type="project" value="UniProtKB-KW"/>
</dbReference>
<gene>
    <name evidence="11" type="primary">tig</name>
    <name evidence="15" type="ORF">AB835_00095</name>
</gene>
<dbReference type="PANTHER" id="PTHR30560">
    <property type="entry name" value="TRIGGER FACTOR CHAPERONE AND PEPTIDYL-PROLYL CIS/TRANS ISOMERASE"/>
    <property type="match status" value="1"/>
</dbReference>
<evidence type="ECO:0000256" key="12">
    <source>
        <dbReference type="PROSITE-ProRule" id="PRU00277"/>
    </source>
</evidence>
<proteinExistence type="inferred from homology"/>
<reference evidence="15 16" key="1">
    <citation type="journal article" date="2016" name="Appl. Environ. Microbiol.">
        <title>Lack of Overt Genome Reduction in the Bryostatin-Producing Bryozoan Symbiont "Candidatus Endobugula sertula".</title>
        <authorList>
            <person name="Miller I.J."/>
            <person name="Vanee N."/>
            <person name="Fong S.S."/>
            <person name="Lim-Fong G.E."/>
            <person name="Kwan J.C."/>
        </authorList>
    </citation>
    <scope>NUCLEOTIDE SEQUENCE [LARGE SCALE GENOMIC DNA]</scope>
    <source>
        <strain evidence="15">AB1-4</strain>
    </source>
</reference>
<dbReference type="SUPFAM" id="SSF109998">
    <property type="entry name" value="Triger factor/SurA peptide-binding domain-like"/>
    <property type="match status" value="1"/>
</dbReference>
<dbReference type="EC" id="5.2.1.8" evidence="3 11"/>
<evidence type="ECO:0000256" key="11">
    <source>
        <dbReference type="HAMAP-Rule" id="MF_00303"/>
    </source>
</evidence>
<dbReference type="GO" id="GO:0043022">
    <property type="term" value="F:ribosome binding"/>
    <property type="evidence" value="ECO:0007669"/>
    <property type="project" value="TreeGrafter"/>
</dbReference>
<dbReference type="Pfam" id="PF00254">
    <property type="entry name" value="FKBP_C"/>
    <property type="match status" value="1"/>
</dbReference>
<evidence type="ECO:0000256" key="5">
    <source>
        <dbReference type="ARBA" id="ARBA00022618"/>
    </source>
</evidence>
<dbReference type="InterPro" id="IPR037041">
    <property type="entry name" value="Trigger_fac_C_sf"/>
</dbReference>
<comment type="catalytic activity">
    <reaction evidence="1 11 12">
        <text>[protein]-peptidylproline (omega=180) = [protein]-peptidylproline (omega=0)</text>
        <dbReference type="Rhea" id="RHEA:16237"/>
        <dbReference type="Rhea" id="RHEA-COMP:10747"/>
        <dbReference type="Rhea" id="RHEA-COMP:10748"/>
        <dbReference type="ChEBI" id="CHEBI:83833"/>
        <dbReference type="ChEBI" id="CHEBI:83834"/>
        <dbReference type="EC" id="5.2.1.8"/>
    </reaction>
</comment>